<keyword evidence="1" id="KW-0472">Membrane</keyword>
<dbReference type="InParanoid" id="E3MWM7"/>
<reference evidence="2" key="1">
    <citation type="submission" date="2007-07" db="EMBL/GenBank/DDBJ databases">
        <title>PCAP assembly of the Caenorhabditis remanei genome.</title>
        <authorList>
            <consortium name="The Caenorhabditis remanei Sequencing Consortium"/>
            <person name="Wilson R.K."/>
        </authorList>
    </citation>
    <scope>NUCLEOTIDE SEQUENCE [LARGE SCALE GENOMIC DNA]</scope>
    <source>
        <strain evidence="2">PB4641</strain>
    </source>
</reference>
<dbReference type="Pfam" id="PF10316">
    <property type="entry name" value="7TM_GPCR_Srbc"/>
    <property type="match status" value="1"/>
</dbReference>
<dbReference type="EMBL" id="DS268488">
    <property type="protein sequence ID" value="EFP10707.1"/>
    <property type="molecule type" value="Genomic_DNA"/>
</dbReference>
<evidence type="ECO:0000256" key="1">
    <source>
        <dbReference type="SAM" id="Phobius"/>
    </source>
</evidence>
<dbReference type="eggNOG" id="ENOG502R2IJ">
    <property type="taxonomic scope" value="Eukaryota"/>
</dbReference>
<dbReference type="Proteomes" id="UP000008281">
    <property type="component" value="Unassembled WGS sequence"/>
</dbReference>
<dbReference type="InterPro" id="IPR019420">
    <property type="entry name" value="7TM_GPCR_serpentine_rcpt_Srbc"/>
</dbReference>
<accession>E3MWM7</accession>
<dbReference type="PANTHER" id="PTHR10664">
    <property type="entry name" value="SERPENTINE RECEPTOR-C.ELEGANS"/>
    <property type="match status" value="1"/>
</dbReference>
<feature type="transmembrane region" description="Helical" evidence="1">
    <location>
        <begin position="110"/>
        <end position="134"/>
    </location>
</feature>
<keyword evidence="1" id="KW-1133">Transmembrane helix</keyword>
<keyword evidence="1" id="KW-0812">Transmembrane</keyword>
<gene>
    <name evidence="2" type="ORF">CRE_02461</name>
</gene>
<keyword evidence="3" id="KW-1185">Reference proteome</keyword>
<feature type="transmembrane region" description="Helical" evidence="1">
    <location>
        <begin position="16"/>
        <end position="40"/>
    </location>
</feature>
<feature type="transmembrane region" description="Helical" evidence="1">
    <location>
        <begin position="71"/>
        <end position="90"/>
    </location>
</feature>
<organism evidence="3">
    <name type="scientific">Caenorhabditis remanei</name>
    <name type="common">Caenorhabditis vulgaris</name>
    <dbReference type="NCBI Taxonomy" id="31234"/>
    <lineage>
        <taxon>Eukaryota</taxon>
        <taxon>Metazoa</taxon>
        <taxon>Ecdysozoa</taxon>
        <taxon>Nematoda</taxon>
        <taxon>Chromadorea</taxon>
        <taxon>Rhabditida</taxon>
        <taxon>Rhabditina</taxon>
        <taxon>Rhabditomorpha</taxon>
        <taxon>Rhabditoidea</taxon>
        <taxon>Rhabditidae</taxon>
        <taxon>Peloderinae</taxon>
        <taxon>Caenorhabditis</taxon>
    </lineage>
</organism>
<proteinExistence type="predicted"/>
<dbReference type="HOGENOM" id="CLU_059075_1_0_1"/>
<evidence type="ECO:0000313" key="2">
    <source>
        <dbReference type="EMBL" id="EFP10707.1"/>
    </source>
</evidence>
<dbReference type="PANTHER" id="PTHR10664:SF2">
    <property type="entry name" value="SERPENTINE RECEPTOR, CLASS BC (CLASS B-LIKE)"/>
    <property type="match status" value="1"/>
</dbReference>
<dbReference type="AlphaFoldDB" id="E3MWM7"/>
<name>E3MWM7_CAERE</name>
<evidence type="ECO:0000313" key="3">
    <source>
        <dbReference type="Proteomes" id="UP000008281"/>
    </source>
</evidence>
<protein>
    <submittedName>
        <fullName evidence="2">Uncharacterized protein</fullName>
    </submittedName>
</protein>
<sequence>MMVIYVPIFFHKHKHIFFSFPILAIATSFGLTEPIVLFGFCRYDFNIPKTCAAFGCAANQCFLTYWSTHKLIILAFILPFSILICLKLFLMYRGKTRESRQLSRANRLAIIDAAIIFCFDFLPIVASKFVVFSFQMSFRLQFVGYDISFSPYLFSQFQNVGPHGAVLQSVGLAIESLLFYRTLSPKSSFQSSDSTIHKIRVKTCTF</sequence>